<evidence type="ECO:0000256" key="2">
    <source>
        <dbReference type="ARBA" id="ARBA00007675"/>
    </source>
</evidence>
<name>A0A8C6VFB8_NAJNA</name>
<keyword evidence="5 6" id="KW-0539">Nucleus</keyword>
<keyword evidence="4 6" id="KW-0804">Transcription</keyword>
<feature type="domain" description="Transcription initiation factor IIA gamma subunit C-terminal" evidence="7">
    <location>
        <begin position="48"/>
        <end position="84"/>
    </location>
</feature>
<evidence type="ECO:0000256" key="6">
    <source>
        <dbReference type="PIRNR" id="PIRNR009415"/>
    </source>
</evidence>
<sequence length="85" mass="10134">MYKNGYFNELIQSQQIMRQFALQVLIQFDKAINVALAQQVRNRVSFRSSLNTYRFCGNIWTFVLYDMEFREVTEVVKVDEVKIVT</sequence>
<keyword evidence="9" id="KW-1185">Reference proteome</keyword>
<keyword evidence="3 6" id="KW-0805">Transcription regulation</keyword>
<evidence type="ECO:0000256" key="5">
    <source>
        <dbReference type="ARBA" id="ARBA00023242"/>
    </source>
</evidence>
<organism evidence="8 9">
    <name type="scientific">Naja naja</name>
    <name type="common">Indian cobra</name>
    <dbReference type="NCBI Taxonomy" id="35670"/>
    <lineage>
        <taxon>Eukaryota</taxon>
        <taxon>Metazoa</taxon>
        <taxon>Chordata</taxon>
        <taxon>Craniata</taxon>
        <taxon>Vertebrata</taxon>
        <taxon>Euteleostomi</taxon>
        <taxon>Lepidosauria</taxon>
        <taxon>Squamata</taxon>
        <taxon>Bifurcata</taxon>
        <taxon>Unidentata</taxon>
        <taxon>Episquamata</taxon>
        <taxon>Toxicofera</taxon>
        <taxon>Serpentes</taxon>
        <taxon>Colubroidea</taxon>
        <taxon>Elapidae</taxon>
        <taxon>Elapinae</taxon>
        <taxon>Naja</taxon>
    </lineage>
</organism>
<dbReference type="Gene3D" id="2.30.18.10">
    <property type="entry name" value="Transcription factor IIA (TFIIA), beta-barrel domain"/>
    <property type="match status" value="1"/>
</dbReference>
<proteinExistence type="inferred from homology"/>
<evidence type="ECO:0000256" key="3">
    <source>
        <dbReference type="ARBA" id="ARBA00023015"/>
    </source>
</evidence>
<protein>
    <recommendedName>
        <fullName evidence="6">Transcription initiation factor IIA subunit 2</fullName>
    </recommendedName>
</protein>
<dbReference type="InterPro" id="IPR009083">
    <property type="entry name" value="TFIIA_a-hlx"/>
</dbReference>
<comment type="subcellular location">
    <subcellularLocation>
        <location evidence="1 6">Nucleus</location>
    </subcellularLocation>
</comment>
<reference evidence="8" key="1">
    <citation type="submission" date="2025-08" db="UniProtKB">
        <authorList>
            <consortium name="Ensembl"/>
        </authorList>
    </citation>
    <scope>IDENTIFICATION</scope>
</reference>
<dbReference type="SUPFAM" id="SSF47396">
    <property type="entry name" value="Transcription factor IIA (TFIIA), alpha-helical domain"/>
    <property type="match status" value="1"/>
</dbReference>
<evidence type="ECO:0000256" key="1">
    <source>
        <dbReference type="ARBA" id="ARBA00004123"/>
    </source>
</evidence>
<dbReference type="SUPFAM" id="SSF50784">
    <property type="entry name" value="Transcription factor IIA (TFIIA), beta-barrel domain"/>
    <property type="match status" value="1"/>
</dbReference>
<comment type="function">
    <text evidence="6">TFIIA is a component of the transcription machinery of RNA polymerase II and plays an important role in transcriptional activation.</text>
</comment>
<dbReference type="PIRSF" id="PIRSF009415">
    <property type="entry name" value="Hum_TFIIA_gamma"/>
    <property type="match status" value="1"/>
</dbReference>
<dbReference type="CDD" id="cd10014">
    <property type="entry name" value="TFIIA_gamma_C"/>
    <property type="match status" value="1"/>
</dbReference>
<dbReference type="InterPro" id="IPR009088">
    <property type="entry name" value="TFIIA_b-brl"/>
</dbReference>
<dbReference type="PANTHER" id="PTHR10966">
    <property type="entry name" value="TRANSCRIPTION INITIATION FACTOR IIA SUBUNIT 2"/>
    <property type="match status" value="1"/>
</dbReference>
<dbReference type="GO" id="GO:0006367">
    <property type="term" value="P:transcription initiation at RNA polymerase II promoter"/>
    <property type="evidence" value="ECO:0007669"/>
    <property type="project" value="InterPro"/>
</dbReference>
<dbReference type="GO" id="GO:0005672">
    <property type="term" value="C:transcription factor TFIIA complex"/>
    <property type="evidence" value="ECO:0007669"/>
    <property type="project" value="InterPro"/>
</dbReference>
<dbReference type="Gene3D" id="1.10.287.190">
    <property type="entry name" value="Transcription factor IIA gamma subunit, alpha-helical domain"/>
    <property type="match status" value="1"/>
</dbReference>
<accession>A0A8C6VFB8</accession>
<dbReference type="Proteomes" id="UP000694559">
    <property type="component" value="Unplaced"/>
</dbReference>
<dbReference type="InterPro" id="IPR003194">
    <property type="entry name" value="TFIIA_gsu"/>
</dbReference>
<dbReference type="Pfam" id="PF02751">
    <property type="entry name" value="TFIIA_gamma_C"/>
    <property type="match status" value="1"/>
</dbReference>
<dbReference type="OrthoDB" id="586585at2759"/>
<dbReference type="Ensembl" id="ENSNNAT00000001774.1">
    <property type="protein sequence ID" value="ENSNNAP00000001684.1"/>
    <property type="gene ID" value="ENSNNAG00000001199.1"/>
</dbReference>
<comment type="similarity">
    <text evidence="2 6">Belongs to the TFIIA subunit 2 family.</text>
</comment>
<dbReference type="GeneTree" id="ENSGT00390000014572"/>
<dbReference type="InterPro" id="IPR015871">
    <property type="entry name" value="TFIIA_gsu_C"/>
</dbReference>
<evidence type="ECO:0000313" key="8">
    <source>
        <dbReference type="Ensembl" id="ENSNNAP00000001684.1"/>
    </source>
</evidence>
<evidence type="ECO:0000313" key="9">
    <source>
        <dbReference type="Proteomes" id="UP000694559"/>
    </source>
</evidence>
<evidence type="ECO:0000256" key="4">
    <source>
        <dbReference type="ARBA" id="ARBA00023163"/>
    </source>
</evidence>
<reference evidence="8" key="2">
    <citation type="submission" date="2025-09" db="UniProtKB">
        <authorList>
            <consortium name="Ensembl"/>
        </authorList>
    </citation>
    <scope>IDENTIFICATION</scope>
</reference>
<evidence type="ECO:0000259" key="7">
    <source>
        <dbReference type="Pfam" id="PF02751"/>
    </source>
</evidence>
<dbReference type="AlphaFoldDB" id="A0A8C6VFB8"/>